<evidence type="ECO:0000313" key="2">
    <source>
        <dbReference type="EMBL" id="MBE1553861.1"/>
    </source>
</evidence>
<proteinExistence type="predicted"/>
<evidence type="ECO:0000259" key="1">
    <source>
        <dbReference type="Pfam" id="PF13358"/>
    </source>
</evidence>
<dbReference type="InterPro" id="IPR036397">
    <property type="entry name" value="RNaseH_sf"/>
</dbReference>
<feature type="domain" description="Tc1-like transposase DDE" evidence="1">
    <location>
        <begin position="5"/>
        <end position="88"/>
    </location>
</feature>
<dbReference type="EMBL" id="JADBEL010000003">
    <property type="protein sequence ID" value="MBE1553861.1"/>
    <property type="molecule type" value="Genomic_DNA"/>
</dbReference>
<comment type="caution">
    <text evidence="2">The sequence shown here is derived from an EMBL/GenBank/DDBJ whole genome shotgun (WGS) entry which is preliminary data.</text>
</comment>
<dbReference type="RefSeq" id="WP_192597662.1">
    <property type="nucleotide sequence ID" value="NZ_JADBEL010000003.1"/>
</dbReference>
<keyword evidence="3" id="KW-1185">Reference proteome</keyword>
<organism evidence="2 3">
    <name type="scientific">Sporosarcina limicola</name>
    <dbReference type="NCBI Taxonomy" id="34101"/>
    <lineage>
        <taxon>Bacteria</taxon>
        <taxon>Bacillati</taxon>
        <taxon>Bacillota</taxon>
        <taxon>Bacilli</taxon>
        <taxon>Bacillales</taxon>
        <taxon>Caryophanaceae</taxon>
        <taxon>Sporosarcina</taxon>
    </lineage>
</organism>
<dbReference type="Gene3D" id="3.30.420.10">
    <property type="entry name" value="Ribonuclease H-like superfamily/Ribonuclease H"/>
    <property type="match status" value="1"/>
</dbReference>
<evidence type="ECO:0000313" key="3">
    <source>
        <dbReference type="Proteomes" id="UP000658225"/>
    </source>
</evidence>
<dbReference type="GO" id="GO:0003676">
    <property type="term" value="F:nucleic acid binding"/>
    <property type="evidence" value="ECO:0007669"/>
    <property type="project" value="InterPro"/>
</dbReference>
<reference evidence="2" key="1">
    <citation type="submission" date="2020-10" db="EMBL/GenBank/DDBJ databases">
        <title>Genomic Encyclopedia of Type Strains, Phase IV (KMG-IV): sequencing the most valuable type-strain genomes for metagenomic binning, comparative biology and taxonomic classification.</title>
        <authorList>
            <person name="Goeker M."/>
        </authorList>
    </citation>
    <scope>NUCLEOTIDE SEQUENCE</scope>
    <source>
        <strain evidence="2">DSM 13886</strain>
    </source>
</reference>
<accession>A0A927R2F1</accession>
<dbReference type="Pfam" id="PF13358">
    <property type="entry name" value="DDE_3"/>
    <property type="match status" value="1"/>
</dbReference>
<dbReference type="InterPro" id="IPR038717">
    <property type="entry name" value="Tc1-like_DDE_dom"/>
</dbReference>
<name>A0A927R2F1_9BACL</name>
<sequence length="89" mass="10583">MCTRRHYTAVEFLPFLEKVVANYKGERIVMILDNARIHHAKLIQPFLEQHKAFLTLMYFPPYNPNLNMIEELWGWLKSAVINNVFFDSV</sequence>
<gene>
    <name evidence="2" type="ORF">H4683_000935</name>
</gene>
<protein>
    <submittedName>
        <fullName evidence="2">Transposase</fullName>
    </submittedName>
</protein>
<dbReference type="Proteomes" id="UP000658225">
    <property type="component" value="Unassembled WGS sequence"/>
</dbReference>
<dbReference type="AlphaFoldDB" id="A0A927R2F1"/>